<dbReference type="RefSeq" id="WP_305025536.1">
    <property type="nucleotide sequence ID" value="NZ_JAUQTB010000014.1"/>
</dbReference>
<dbReference type="Gene3D" id="1.10.150.240">
    <property type="entry name" value="Putative phosphatase, domain 2"/>
    <property type="match status" value="1"/>
</dbReference>
<dbReference type="PRINTS" id="PR00413">
    <property type="entry name" value="HADHALOGNASE"/>
</dbReference>
<sequence>MKAVVFDFDGLILDTETAWFRAFSQVLLEYNMELGMDVFSQGIGTHGSTLQDHIESVLEQPGIYREIAQKAYEIHKTEVAELQEREGVREYLESARQQGLKIGLATSSNREWIERFLQRLGLLDYFEQIRTSDDVELVKPDPELYVQVVAALGVEPHEALAFEDSLNGLKAAKAAGLSCVIVPNPVTANLAFEHYDLRLQSMLDQPLEQLIGQLNDSLAGQIQPQE</sequence>
<dbReference type="InterPro" id="IPR023214">
    <property type="entry name" value="HAD_sf"/>
</dbReference>
<dbReference type="GO" id="GO:0016787">
    <property type="term" value="F:hydrolase activity"/>
    <property type="evidence" value="ECO:0007669"/>
    <property type="project" value="UniProtKB-KW"/>
</dbReference>
<accession>A0ABT9CG95</accession>
<evidence type="ECO:0000313" key="2">
    <source>
        <dbReference type="Proteomes" id="UP001240171"/>
    </source>
</evidence>
<dbReference type="SFLD" id="SFLDG01135">
    <property type="entry name" value="C1.5.6:_HAD__Beta-PGM__Phospha"/>
    <property type="match status" value="1"/>
</dbReference>
<dbReference type="InterPro" id="IPR023198">
    <property type="entry name" value="PGP-like_dom2"/>
</dbReference>
<dbReference type="InterPro" id="IPR006439">
    <property type="entry name" value="HAD-SF_hydro_IA"/>
</dbReference>
<evidence type="ECO:0000313" key="1">
    <source>
        <dbReference type="EMBL" id="MDO7908300.1"/>
    </source>
</evidence>
<protein>
    <submittedName>
        <fullName evidence="1">HAD family hydrolase</fullName>
    </submittedName>
</protein>
<dbReference type="NCBIfam" id="TIGR01549">
    <property type="entry name" value="HAD-SF-IA-v1"/>
    <property type="match status" value="1"/>
</dbReference>
<organism evidence="1 2">
    <name type="scientific">Paenibacillus lacisoli</name>
    <dbReference type="NCBI Taxonomy" id="3064525"/>
    <lineage>
        <taxon>Bacteria</taxon>
        <taxon>Bacillati</taxon>
        <taxon>Bacillota</taxon>
        <taxon>Bacilli</taxon>
        <taxon>Bacillales</taxon>
        <taxon>Paenibacillaceae</taxon>
        <taxon>Paenibacillus</taxon>
    </lineage>
</organism>
<dbReference type="SUPFAM" id="SSF56784">
    <property type="entry name" value="HAD-like"/>
    <property type="match status" value="1"/>
</dbReference>
<dbReference type="SFLD" id="SFLDS00003">
    <property type="entry name" value="Haloacid_Dehalogenase"/>
    <property type="match status" value="1"/>
</dbReference>
<gene>
    <name evidence="1" type="ORF">Q5741_18015</name>
</gene>
<dbReference type="CDD" id="cd16423">
    <property type="entry name" value="HAD_BPGM-like"/>
    <property type="match status" value="1"/>
</dbReference>
<dbReference type="NCBIfam" id="TIGR01509">
    <property type="entry name" value="HAD-SF-IA-v3"/>
    <property type="match status" value="1"/>
</dbReference>
<dbReference type="SFLD" id="SFLDG01129">
    <property type="entry name" value="C1.5:_HAD__Beta-PGM__Phosphata"/>
    <property type="match status" value="1"/>
</dbReference>
<name>A0ABT9CG95_9BACL</name>
<keyword evidence="1" id="KW-0378">Hydrolase</keyword>
<keyword evidence="2" id="KW-1185">Reference proteome</keyword>
<dbReference type="PANTHER" id="PTHR18901">
    <property type="entry name" value="2-DEOXYGLUCOSE-6-PHOSPHATE PHOSPHATASE 2"/>
    <property type="match status" value="1"/>
</dbReference>
<reference evidence="1 2" key="1">
    <citation type="submission" date="2023-07" db="EMBL/GenBank/DDBJ databases">
        <title>Paenibacillus sp. JX-17 nov. isolated from soil.</title>
        <authorList>
            <person name="Wan Y."/>
            <person name="Liu B."/>
        </authorList>
    </citation>
    <scope>NUCLEOTIDE SEQUENCE [LARGE SCALE GENOMIC DNA]</scope>
    <source>
        <strain evidence="1 2">JX-17</strain>
    </source>
</reference>
<proteinExistence type="predicted"/>
<dbReference type="InterPro" id="IPR036412">
    <property type="entry name" value="HAD-like_sf"/>
</dbReference>
<dbReference type="EMBL" id="JAUQTB010000014">
    <property type="protein sequence ID" value="MDO7908300.1"/>
    <property type="molecule type" value="Genomic_DNA"/>
</dbReference>
<comment type="caution">
    <text evidence="1">The sequence shown here is derived from an EMBL/GenBank/DDBJ whole genome shotgun (WGS) entry which is preliminary data.</text>
</comment>
<dbReference type="Gene3D" id="3.40.50.1000">
    <property type="entry name" value="HAD superfamily/HAD-like"/>
    <property type="match status" value="1"/>
</dbReference>
<dbReference type="Proteomes" id="UP001240171">
    <property type="component" value="Unassembled WGS sequence"/>
</dbReference>
<dbReference type="Pfam" id="PF13419">
    <property type="entry name" value="HAD_2"/>
    <property type="match status" value="1"/>
</dbReference>
<dbReference type="InterPro" id="IPR041492">
    <property type="entry name" value="HAD_2"/>
</dbReference>
<dbReference type="PANTHER" id="PTHR18901:SF38">
    <property type="entry name" value="PSEUDOURIDINE-5'-PHOSPHATASE"/>
    <property type="match status" value="1"/>
</dbReference>